<dbReference type="GO" id="GO:0032259">
    <property type="term" value="P:methylation"/>
    <property type="evidence" value="ECO:0007669"/>
    <property type="project" value="UniProtKB-KW"/>
</dbReference>
<name>A0ABW0YRK1_9ACTN</name>
<evidence type="ECO:0000313" key="2">
    <source>
        <dbReference type="EMBL" id="MFC5719174.1"/>
    </source>
</evidence>
<reference evidence="3" key="1">
    <citation type="journal article" date="2019" name="Int. J. Syst. Evol. Microbiol.">
        <title>The Global Catalogue of Microorganisms (GCM) 10K type strain sequencing project: providing services to taxonomists for standard genome sequencing and annotation.</title>
        <authorList>
            <consortium name="The Broad Institute Genomics Platform"/>
            <consortium name="The Broad Institute Genome Sequencing Center for Infectious Disease"/>
            <person name="Wu L."/>
            <person name="Ma J."/>
        </authorList>
    </citation>
    <scope>NUCLEOTIDE SEQUENCE [LARGE SCALE GENOMIC DNA]</scope>
    <source>
        <strain evidence="3">CGMCC 4.7304</strain>
    </source>
</reference>
<protein>
    <submittedName>
        <fullName evidence="2">Methyltransferase domain-containing protein</fullName>
    </submittedName>
</protein>
<dbReference type="SUPFAM" id="SSF53335">
    <property type="entry name" value="S-adenosyl-L-methionine-dependent methyltransferases"/>
    <property type="match status" value="1"/>
</dbReference>
<keyword evidence="3" id="KW-1185">Reference proteome</keyword>
<accession>A0ABW0YRK1</accession>
<evidence type="ECO:0000259" key="1">
    <source>
        <dbReference type="Pfam" id="PF08241"/>
    </source>
</evidence>
<proteinExistence type="predicted"/>
<keyword evidence="2" id="KW-0489">Methyltransferase</keyword>
<dbReference type="InterPro" id="IPR013216">
    <property type="entry name" value="Methyltransf_11"/>
</dbReference>
<dbReference type="Proteomes" id="UP001596083">
    <property type="component" value="Unassembled WGS sequence"/>
</dbReference>
<feature type="domain" description="Methyltransferase type 11" evidence="1">
    <location>
        <begin position="77"/>
        <end position="173"/>
    </location>
</feature>
<organism evidence="2 3">
    <name type="scientific">Streptomyces gamaensis</name>
    <dbReference type="NCBI Taxonomy" id="1763542"/>
    <lineage>
        <taxon>Bacteria</taxon>
        <taxon>Bacillati</taxon>
        <taxon>Actinomycetota</taxon>
        <taxon>Actinomycetes</taxon>
        <taxon>Kitasatosporales</taxon>
        <taxon>Streptomycetaceae</taxon>
        <taxon>Streptomyces</taxon>
    </lineage>
</organism>
<dbReference type="RefSeq" id="WP_390314178.1">
    <property type="nucleotide sequence ID" value="NZ_JBHSPB010000002.1"/>
</dbReference>
<gene>
    <name evidence="2" type="ORF">ACFP1Z_03110</name>
</gene>
<keyword evidence="2" id="KW-0808">Transferase</keyword>
<dbReference type="GO" id="GO:0008168">
    <property type="term" value="F:methyltransferase activity"/>
    <property type="evidence" value="ECO:0007669"/>
    <property type="project" value="UniProtKB-KW"/>
</dbReference>
<sequence length="304" mass="34418">MEKTMDFRTPALDALAHEVIPEQHFEFSAATARDRFFNDTRMLDVKQWVHNAFRTNPKSMLDHMLGNLAFTGSEDLLDLGCGNGFVLEHLRPHFADGSITGLDIAPAVLAAAAERLNGTATPCRWIEGSADDLSLLDTDAFDRVMANYMIHYVPDLDRCFAEVRRVLRPGGLFQLTTDRTDSMLEMYDVHFTALKAMAAPEDLFKATPKGRLSLANGAPQLRKHFQHVETVTWQDQLRFTDPAPFMRFYQVGHNHCCASSEPDERLSDDFFTELRDRVNAQVERAIKTNGYFAVTKYTGSFLCR</sequence>
<evidence type="ECO:0000313" key="3">
    <source>
        <dbReference type="Proteomes" id="UP001596083"/>
    </source>
</evidence>
<dbReference type="CDD" id="cd02440">
    <property type="entry name" value="AdoMet_MTases"/>
    <property type="match status" value="1"/>
</dbReference>
<dbReference type="Gene3D" id="3.40.50.150">
    <property type="entry name" value="Vaccinia Virus protein VP39"/>
    <property type="match status" value="1"/>
</dbReference>
<dbReference type="EMBL" id="JBHSPB010000002">
    <property type="protein sequence ID" value="MFC5719174.1"/>
    <property type="molecule type" value="Genomic_DNA"/>
</dbReference>
<dbReference type="PANTHER" id="PTHR43591:SF110">
    <property type="entry name" value="RHODANESE DOMAIN-CONTAINING PROTEIN"/>
    <property type="match status" value="1"/>
</dbReference>
<dbReference type="InterPro" id="IPR029063">
    <property type="entry name" value="SAM-dependent_MTases_sf"/>
</dbReference>
<comment type="caution">
    <text evidence="2">The sequence shown here is derived from an EMBL/GenBank/DDBJ whole genome shotgun (WGS) entry which is preliminary data.</text>
</comment>
<dbReference type="Pfam" id="PF08241">
    <property type="entry name" value="Methyltransf_11"/>
    <property type="match status" value="1"/>
</dbReference>
<dbReference type="PANTHER" id="PTHR43591">
    <property type="entry name" value="METHYLTRANSFERASE"/>
    <property type="match status" value="1"/>
</dbReference>